<gene>
    <name evidence="2" type="ORF">FHU36_003494</name>
</gene>
<organism evidence="2 3">
    <name type="scientific">Nonomuraea muscovyensis</name>
    <dbReference type="NCBI Taxonomy" id="1124761"/>
    <lineage>
        <taxon>Bacteria</taxon>
        <taxon>Bacillati</taxon>
        <taxon>Actinomycetota</taxon>
        <taxon>Actinomycetes</taxon>
        <taxon>Streptosporangiales</taxon>
        <taxon>Streptosporangiaceae</taxon>
        <taxon>Nonomuraea</taxon>
    </lineage>
</organism>
<dbReference type="RefSeq" id="WP_185084990.1">
    <property type="nucleotide sequence ID" value="NZ_JACHJB010000002.1"/>
</dbReference>
<feature type="chain" id="PRO_5039292015" evidence="1">
    <location>
        <begin position="23"/>
        <end position="78"/>
    </location>
</feature>
<keyword evidence="3" id="KW-1185">Reference proteome</keyword>
<name>A0A7X0C5A2_9ACTN</name>
<feature type="signal peptide" evidence="1">
    <location>
        <begin position="1"/>
        <end position="22"/>
    </location>
</feature>
<evidence type="ECO:0000313" key="2">
    <source>
        <dbReference type="EMBL" id="MBB6346949.1"/>
    </source>
</evidence>
<evidence type="ECO:0000313" key="3">
    <source>
        <dbReference type="Proteomes" id="UP000583800"/>
    </source>
</evidence>
<proteinExistence type="predicted"/>
<dbReference type="AlphaFoldDB" id="A0A7X0C5A2"/>
<keyword evidence="1" id="KW-0732">Signal</keyword>
<dbReference type="Proteomes" id="UP000583800">
    <property type="component" value="Unassembled WGS sequence"/>
</dbReference>
<protein>
    <submittedName>
        <fullName evidence="2">Uncharacterized protein</fullName>
    </submittedName>
</protein>
<reference evidence="2 3" key="1">
    <citation type="submission" date="2020-08" db="EMBL/GenBank/DDBJ databases">
        <title>Sequencing the genomes of 1000 actinobacteria strains.</title>
        <authorList>
            <person name="Klenk H.-P."/>
        </authorList>
    </citation>
    <scope>NUCLEOTIDE SEQUENCE [LARGE SCALE GENOMIC DNA]</scope>
    <source>
        <strain evidence="2 3">DSM 45913</strain>
    </source>
</reference>
<accession>A0A7X0C5A2</accession>
<dbReference type="EMBL" id="JACHJB010000002">
    <property type="protein sequence ID" value="MBB6346949.1"/>
    <property type="molecule type" value="Genomic_DNA"/>
</dbReference>
<evidence type="ECO:0000256" key="1">
    <source>
        <dbReference type="SAM" id="SignalP"/>
    </source>
</evidence>
<sequence>MKAALKRLSTGMAAAVVTTALAAAVVPGPANAQVIVRWYPYTSAGAQSCNAAANAAGPEYYCTALKIGGTMVWALARP</sequence>
<comment type="caution">
    <text evidence="2">The sequence shown here is derived from an EMBL/GenBank/DDBJ whole genome shotgun (WGS) entry which is preliminary data.</text>
</comment>